<evidence type="ECO:0000256" key="1">
    <source>
        <dbReference type="ARBA" id="ARBA00004123"/>
    </source>
</evidence>
<evidence type="ECO:0000313" key="5">
    <source>
        <dbReference type="Proteomes" id="UP000033647"/>
    </source>
</evidence>
<protein>
    <recommendedName>
        <fullName evidence="6">DNA recombination and repair protein Rad51-like C-terminal domain-containing protein</fullName>
    </recommendedName>
</protein>
<sequence length="346" mass="37818">MATSAAPILASSIWLAHKVTFAKGSQTEPPRKRRKLVAGVKAINDALDGGFDFGSISCITSEPDHGSKDIVQELLTSHLTGDPNAAATVIDSTLSFDVRGLFQQIEVLLKDKQEALKVLHRLKISKVFDFVGLTEAVDEVRDTLEARPAPLDREDEASRPPKATIADSEDEDDEMLDRPVRDAKPSEAESEQKPADLRPPARLLIIDNITHVTAPIIKSNYPQGQALLSALIRSLGHLTRTHDLCTVVLSTAMTKSNTDEETLSIFKSCTIRPVLGLGLGYLVDLHMYLHQQPRRTAGALEEGEMGQRRPVEMAGVLEIVQDKSAGRIGRWASFVKGEHGRLVDIA</sequence>
<dbReference type="GO" id="GO:0005657">
    <property type="term" value="C:replication fork"/>
    <property type="evidence" value="ECO:0007669"/>
    <property type="project" value="TreeGrafter"/>
</dbReference>
<dbReference type="AlphaFoldDB" id="A0A0F4GUN2"/>
<dbReference type="GO" id="GO:0007131">
    <property type="term" value="P:reciprocal meiotic recombination"/>
    <property type="evidence" value="ECO:0007669"/>
    <property type="project" value="TreeGrafter"/>
</dbReference>
<dbReference type="SUPFAM" id="SSF52540">
    <property type="entry name" value="P-loop containing nucleoside triphosphate hydrolases"/>
    <property type="match status" value="1"/>
</dbReference>
<dbReference type="OrthoDB" id="336321at2759"/>
<evidence type="ECO:0000256" key="2">
    <source>
        <dbReference type="ARBA" id="ARBA00023242"/>
    </source>
</evidence>
<evidence type="ECO:0000256" key="3">
    <source>
        <dbReference type="SAM" id="MobiDB-lite"/>
    </source>
</evidence>
<accession>A0A0F4GUN2</accession>
<keyword evidence="2" id="KW-0539">Nucleus</keyword>
<gene>
    <name evidence="4" type="ORF">TI39_contig302g00026</name>
</gene>
<feature type="compositionally biased region" description="Basic and acidic residues" evidence="3">
    <location>
        <begin position="176"/>
        <end position="196"/>
    </location>
</feature>
<feature type="compositionally biased region" description="Basic and acidic residues" evidence="3">
    <location>
        <begin position="145"/>
        <end position="159"/>
    </location>
</feature>
<dbReference type="GO" id="GO:0008094">
    <property type="term" value="F:ATP-dependent activity, acting on DNA"/>
    <property type="evidence" value="ECO:0007669"/>
    <property type="project" value="TreeGrafter"/>
</dbReference>
<reference evidence="4 5" key="1">
    <citation type="submission" date="2015-03" db="EMBL/GenBank/DDBJ databases">
        <title>RNA-seq based gene annotation and comparative genomics of four Zymoseptoria species reveal species-specific pathogenicity related genes and transposable element activity.</title>
        <authorList>
            <person name="Grandaubert J."/>
            <person name="Bhattacharyya A."/>
            <person name="Stukenbrock E.H."/>
        </authorList>
    </citation>
    <scope>NUCLEOTIDE SEQUENCE [LARGE SCALE GENOMIC DNA]</scope>
    <source>
        <strain evidence="4 5">Zb18110</strain>
    </source>
</reference>
<name>A0A0F4GUN2_9PEZI</name>
<dbReference type="Proteomes" id="UP000033647">
    <property type="component" value="Unassembled WGS sequence"/>
</dbReference>
<organism evidence="4 5">
    <name type="scientific">Zymoseptoria brevis</name>
    <dbReference type="NCBI Taxonomy" id="1047168"/>
    <lineage>
        <taxon>Eukaryota</taxon>
        <taxon>Fungi</taxon>
        <taxon>Dikarya</taxon>
        <taxon>Ascomycota</taxon>
        <taxon>Pezizomycotina</taxon>
        <taxon>Dothideomycetes</taxon>
        <taxon>Dothideomycetidae</taxon>
        <taxon>Mycosphaerellales</taxon>
        <taxon>Mycosphaerellaceae</taxon>
        <taxon>Zymoseptoria</taxon>
    </lineage>
</organism>
<dbReference type="GO" id="GO:0042148">
    <property type="term" value="P:DNA strand invasion"/>
    <property type="evidence" value="ECO:0007669"/>
    <property type="project" value="TreeGrafter"/>
</dbReference>
<comment type="caution">
    <text evidence="4">The sequence shown here is derived from an EMBL/GenBank/DDBJ whole genome shotgun (WGS) entry which is preliminary data.</text>
</comment>
<dbReference type="Gene3D" id="3.40.50.300">
    <property type="entry name" value="P-loop containing nucleotide triphosphate hydrolases"/>
    <property type="match status" value="1"/>
</dbReference>
<proteinExistence type="predicted"/>
<dbReference type="STRING" id="1047168.A0A0F4GUN2"/>
<dbReference type="PANTHER" id="PTHR46457:SF1">
    <property type="entry name" value="DNA REPAIR PROTEIN RAD51 HOMOLOG 4"/>
    <property type="match status" value="1"/>
</dbReference>
<comment type="subcellular location">
    <subcellularLocation>
        <location evidence="1">Nucleus</location>
    </subcellularLocation>
</comment>
<dbReference type="GO" id="GO:0000723">
    <property type="term" value="P:telomere maintenance"/>
    <property type="evidence" value="ECO:0007669"/>
    <property type="project" value="TreeGrafter"/>
</dbReference>
<dbReference type="InterPro" id="IPR027417">
    <property type="entry name" value="P-loop_NTPase"/>
</dbReference>
<dbReference type="EMBL" id="LAFY01000294">
    <property type="protein sequence ID" value="KJY01145.1"/>
    <property type="molecule type" value="Genomic_DNA"/>
</dbReference>
<dbReference type="PANTHER" id="PTHR46457">
    <property type="entry name" value="DNA REPAIR PROTEIN RAD51 HOMOLOG 4"/>
    <property type="match status" value="1"/>
</dbReference>
<dbReference type="GO" id="GO:0000400">
    <property type="term" value="F:four-way junction DNA binding"/>
    <property type="evidence" value="ECO:0007669"/>
    <property type="project" value="TreeGrafter"/>
</dbReference>
<dbReference type="GO" id="GO:0005815">
    <property type="term" value="C:microtubule organizing center"/>
    <property type="evidence" value="ECO:0007669"/>
    <property type="project" value="TreeGrafter"/>
</dbReference>
<feature type="region of interest" description="Disordered" evidence="3">
    <location>
        <begin position="145"/>
        <end position="197"/>
    </location>
</feature>
<evidence type="ECO:0000313" key="4">
    <source>
        <dbReference type="EMBL" id="KJY01145.1"/>
    </source>
</evidence>
<dbReference type="GO" id="GO:0000724">
    <property type="term" value="P:double-strand break repair via homologous recombination"/>
    <property type="evidence" value="ECO:0007669"/>
    <property type="project" value="TreeGrafter"/>
</dbReference>
<keyword evidence="5" id="KW-1185">Reference proteome</keyword>
<dbReference type="GO" id="GO:0003697">
    <property type="term" value="F:single-stranded DNA binding"/>
    <property type="evidence" value="ECO:0007669"/>
    <property type="project" value="TreeGrafter"/>
</dbReference>
<dbReference type="InterPro" id="IPR051988">
    <property type="entry name" value="HRR_RAD51_Paralog"/>
</dbReference>
<evidence type="ECO:0008006" key="6">
    <source>
        <dbReference type="Google" id="ProtNLM"/>
    </source>
</evidence>
<dbReference type="GO" id="GO:0033063">
    <property type="term" value="C:Rad51B-Rad51C-Rad51D-XRCC2 complex"/>
    <property type="evidence" value="ECO:0007669"/>
    <property type="project" value="TreeGrafter"/>
</dbReference>